<accession>A0A1H0ZEZ9</accession>
<reference evidence="2" key="1">
    <citation type="submission" date="2016-10" db="EMBL/GenBank/DDBJ databases">
        <authorList>
            <person name="Varghese N."/>
            <person name="Submissions S."/>
        </authorList>
    </citation>
    <scope>NUCLEOTIDE SEQUENCE [LARGE SCALE GENOMIC DNA]</scope>
    <source>
        <strain evidence="2">DSM 45459</strain>
    </source>
</reference>
<dbReference type="AlphaFoldDB" id="A0A1H0ZEZ9"/>
<dbReference type="InterPro" id="IPR018727">
    <property type="entry name" value="DUF2267"/>
</dbReference>
<name>A0A1H0ZEZ9_9ACTN</name>
<evidence type="ECO:0000313" key="1">
    <source>
        <dbReference type="EMBL" id="SDQ25997.1"/>
    </source>
</evidence>
<organism evidence="1 2">
    <name type="scientific">Actinopolyspora saharensis</name>
    <dbReference type="NCBI Taxonomy" id="995062"/>
    <lineage>
        <taxon>Bacteria</taxon>
        <taxon>Bacillati</taxon>
        <taxon>Actinomycetota</taxon>
        <taxon>Actinomycetes</taxon>
        <taxon>Actinopolysporales</taxon>
        <taxon>Actinopolysporaceae</taxon>
        <taxon>Actinopolyspora</taxon>
    </lineage>
</organism>
<dbReference type="InterPro" id="IPR038282">
    <property type="entry name" value="DUF2267_sf"/>
</dbReference>
<evidence type="ECO:0000313" key="2">
    <source>
        <dbReference type="Proteomes" id="UP000199301"/>
    </source>
</evidence>
<proteinExistence type="predicted"/>
<keyword evidence="2" id="KW-1185">Reference proteome</keyword>
<dbReference type="Proteomes" id="UP000199301">
    <property type="component" value="Unassembled WGS sequence"/>
</dbReference>
<dbReference type="RefSeq" id="WP_017975003.1">
    <property type="nucleotide sequence ID" value="NZ_FNKO01000001.1"/>
</dbReference>
<sequence length="138" mass="15119">MQHDTFIGQVQARAKLPSRGAAEAVTRATLETLGERIPEQLAEHVAAQLPREIGEHLRRTEVFSGAGSGERFDLKEFLERVSSRGGLDESGAAYASRVVMEMLREATQGGQMDKVRDALPEQLRQLLDSGSTGEMHTT</sequence>
<dbReference type="STRING" id="995062.SAMN04489718_1006"/>
<dbReference type="OrthoDB" id="952780at2"/>
<dbReference type="Gene3D" id="1.10.490.110">
    <property type="entry name" value="Uncharacterized conserved protein DUF2267"/>
    <property type="match status" value="1"/>
</dbReference>
<gene>
    <name evidence="1" type="ORF">SAMN04489718_1006</name>
</gene>
<dbReference type="EMBL" id="FNKO01000001">
    <property type="protein sequence ID" value="SDQ25997.1"/>
    <property type="molecule type" value="Genomic_DNA"/>
</dbReference>
<protein>
    <submittedName>
        <fullName evidence="1">Uncharacterized conserved protein, DUF2267 family</fullName>
    </submittedName>
</protein>
<dbReference type="Pfam" id="PF10025">
    <property type="entry name" value="DUF2267"/>
    <property type="match status" value="1"/>
</dbReference>